<accession>A0ABY2IUS7</accession>
<keyword evidence="4" id="KW-1185">Reference proteome</keyword>
<feature type="region of interest" description="Disordered" evidence="1">
    <location>
        <begin position="29"/>
        <end position="113"/>
    </location>
</feature>
<feature type="compositionally biased region" description="Low complexity" evidence="1">
    <location>
        <begin position="40"/>
        <end position="58"/>
    </location>
</feature>
<sequence>MKMTLRHSSLRRMLVVPLLLFPTLAATARAPWDPNLGGDATPSAPGPATETASPTPTSLGPRPPEPRCRTRRTGKDAKTQRRKDAKTQRRKDAKTQRRKDAKTQRRKRTLRPSLRFTGLPACWAVRSGCGPGRPRSVAAASIPRRCG</sequence>
<feature type="signal peptide" evidence="2">
    <location>
        <begin position="1"/>
        <end position="28"/>
    </location>
</feature>
<protein>
    <recommendedName>
        <fullName evidence="5">Secreted protein</fullName>
    </recommendedName>
</protein>
<evidence type="ECO:0000313" key="4">
    <source>
        <dbReference type="Proteomes" id="UP000298355"/>
    </source>
</evidence>
<evidence type="ECO:0008006" key="5">
    <source>
        <dbReference type="Google" id="ProtNLM"/>
    </source>
</evidence>
<evidence type="ECO:0000256" key="2">
    <source>
        <dbReference type="SAM" id="SignalP"/>
    </source>
</evidence>
<evidence type="ECO:0000256" key="1">
    <source>
        <dbReference type="SAM" id="MobiDB-lite"/>
    </source>
</evidence>
<proteinExistence type="predicted"/>
<keyword evidence="2" id="KW-0732">Signal</keyword>
<feature type="compositionally biased region" description="Basic and acidic residues" evidence="1">
    <location>
        <begin position="64"/>
        <end position="79"/>
    </location>
</feature>
<organism evidence="3 4">
    <name type="scientific">Cryobacterium breve</name>
    <dbReference type="NCBI Taxonomy" id="1259258"/>
    <lineage>
        <taxon>Bacteria</taxon>
        <taxon>Bacillati</taxon>
        <taxon>Actinomycetota</taxon>
        <taxon>Actinomycetes</taxon>
        <taxon>Micrococcales</taxon>
        <taxon>Microbacteriaceae</taxon>
        <taxon>Cryobacterium</taxon>
    </lineage>
</organism>
<comment type="caution">
    <text evidence="3">The sequence shown here is derived from an EMBL/GenBank/DDBJ whole genome shotgun (WGS) entry which is preliminary data.</text>
</comment>
<evidence type="ECO:0000313" key="3">
    <source>
        <dbReference type="EMBL" id="TFC95371.1"/>
    </source>
</evidence>
<gene>
    <name evidence="3" type="ORF">E3O65_15085</name>
</gene>
<name>A0ABY2IUS7_9MICO</name>
<feature type="compositionally biased region" description="Basic residues" evidence="1">
    <location>
        <begin position="80"/>
        <end position="110"/>
    </location>
</feature>
<dbReference type="Proteomes" id="UP000298355">
    <property type="component" value="Unassembled WGS sequence"/>
</dbReference>
<reference evidence="3 4" key="1">
    <citation type="submission" date="2019-03" db="EMBL/GenBank/DDBJ databases">
        <title>Genomics of glacier-inhabiting Cryobacterium strains.</title>
        <authorList>
            <person name="Liu Q."/>
            <person name="Xin Y.-H."/>
        </authorList>
    </citation>
    <scope>NUCLEOTIDE SEQUENCE [LARGE SCALE GENOMIC DNA]</scope>
    <source>
        <strain evidence="3 4">TMT4-23</strain>
    </source>
</reference>
<dbReference type="EMBL" id="SOGJ01000034">
    <property type="protein sequence ID" value="TFC95371.1"/>
    <property type="molecule type" value="Genomic_DNA"/>
</dbReference>
<feature type="chain" id="PRO_5045778159" description="Secreted protein" evidence="2">
    <location>
        <begin position="29"/>
        <end position="147"/>
    </location>
</feature>